<dbReference type="SUPFAM" id="SSF54665">
    <property type="entry name" value="CO dehydrogenase molybdoprotein N-domain-like"/>
    <property type="match status" value="1"/>
</dbReference>
<dbReference type="InterPro" id="IPR046867">
    <property type="entry name" value="AldOxase/xan_DH_MoCoBD2"/>
</dbReference>
<keyword evidence="4" id="KW-1185">Reference proteome</keyword>
<comment type="similarity">
    <text evidence="1">Belongs to the xanthine dehydrogenase family.</text>
</comment>
<evidence type="ECO:0000256" key="1">
    <source>
        <dbReference type="ARBA" id="ARBA00006849"/>
    </source>
</evidence>
<dbReference type="RefSeq" id="WP_233471627.1">
    <property type="nucleotide sequence ID" value="NZ_CAJHCS010000001.1"/>
</dbReference>
<sequence length="839" mass="88135">MEGVDTCTANGAALQDTFLSHQAVQCGFCIPGMLCAATAALDRDDVHSMDDARDSIAGVLCRCTGYQKQVAAIHDVAQGRVACRTDMPATGVAVGTAVTRLDGLAKVQGTDSFGADGIPIDALMIKAIRSPFHRARFAIGDLKPFVARHPGVERVILAEDVPGLNVHGVAQAYADQPVLAQHSARFLGEAVALIVGSAETIDHDDFGDFPIQWESQAPLLTIDDALSADAPLLHDARPDNILIHGRVVSGDVDAGLSMAAAVVEGHFQTSFVEHAYIEPEAGWARMDGDVIEVYSPTQAPHPHREELARILGCSEHRIRVIPSAVGGGFGGKLDLTVQPLVALATWILGKTVGMIFTREESISTSTKRHPATIDSRIAATADGTICAIDFHGDFNTGAYASWGTAVANRVPVHASGPYKVDHYRALTRAVHTNITPAGAFRGFGVPQAVVAQEQMIDELANRLGIDRLEFRLRNVLRAGDALVTGQVLPDSVGIEACLLALKPRWEAATAEACAANQSAAAKRLRRGVGIAAMIYGCGNTASTNPSTIRMGINRAGDVILHQGAVDAGQGSNTVIPQIAADAFCIPLQELKCVDAATHVTPSCGRTSASRQTFVTGKAALLAGQQLRAKVLNTLGQEPSANVTLTFGNGLIASEGSKLDLSQLPANEFGYVMMAEATFDPPATPLDKDGQGSPYAVYAFGAQLAEVEVDTHTGTTRVLRVTAAHDVGRMVNPSLLEGQVEGAVAQGIGLALMEKFVPGVTLGFRDYPIPTSLDMPRVDTILVEEPASIGPYGAKGIGEPALVPTAAAILNAVSHAIGKRMYDVPATPEVILRALDAPPS</sequence>
<dbReference type="InterPro" id="IPR036884">
    <property type="entry name" value="2Fe-2S-bd_dom_sf"/>
</dbReference>
<reference evidence="3 4" key="1">
    <citation type="submission" date="2024-01" db="EMBL/GenBank/DDBJ databases">
        <title>The diversity of rhizobia nodulating Mimosa spp. in eleven states of Brazil covering several biomes is determined by host plant, location, and edaphic factors.</title>
        <authorList>
            <person name="Rouws L."/>
            <person name="Barauna A."/>
            <person name="Beukes C."/>
            <person name="De Faria S.M."/>
            <person name="Gross E."/>
            <person name="Dos Reis Junior F.B."/>
            <person name="Simon M."/>
            <person name="Maluk M."/>
            <person name="Odee D.W."/>
            <person name="Kenicer G."/>
            <person name="Young J.P.W."/>
            <person name="Reis V.M."/>
            <person name="Zilli J."/>
            <person name="James E.K."/>
        </authorList>
    </citation>
    <scope>NUCLEOTIDE SEQUENCE [LARGE SCALE GENOMIC DNA]</scope>
    <source>
        <strain evidence="3 4">JPY77</strain>
    </source>
</reference>
<dbReference type="Gene3D" id="3.30.365.10">
    <property type="entry name" value="Aldehyde oxidase/xanthine dehydrogenase, molybdopterin binding domain"/>
    <property type="match status" value="4"/>
</dbReference>
<protein>
    <submittedName>
        <fullName evidence="3">Molybdopterin cofactor-binding domain-containing protein</fullName>
    </submittedName>
</protein>
<dbReference type="SUPFAM" id="SSF47741">
    <property type="entry name" value="CO dehydrogenase ISP C-domain like"/>
    <property type="match status" value="1"/>
</dbReference>
<dbReference type="Pfam" id="PF20256">
    <property type="entry name" value="MoCoBD_2"/>
    <property type="match status" value="1"/>
</dbReference>
<dbReference type="InterPro" id="IPR036856">
    <property type="entry name" value="Ald_Oxase/Xan_DH_a/b_sf"/>
</dbReference>
<accession>A0ABU9Q9K6</accession>
<dbReference type="Pfam" id="PF02738">
    <property type="entry name" value="MoCoBD_1"/>
    <property type="match status" value="1"/>
</dbReference>
<dbReference type="SMART" id="SM01008">
    <property type="entry name" value="Ald_Xan_dh_C"/>
    <property type="match status" value="1"/>
</dbReference>
<gene>
    <name evidence="3" type="ORF">V4C55_10120</name>
</gene>
<proteinExistence type="inferred from homology"/>
<evidence type="ECO:0000313" key="3">
    <source>
        <dbReference type="EMBL" id="MEM5286068.1"/>
    </source>
</evidence>
<dbReference type="PANTHER" id="PTHR11908">
    <property type="entry name" value="XANTHINE DEHYDROGENASE"/>
    <property type="match status" value="1"/>
</dbReference>
<dbReference type="InterPro" id="IPR002888">
    <property type="entry name" value="2Fe-2S-bd"/>
</dbReference>
<dbReference type="PANTHER" id="PTHR11908:SF157">
    <property type="entry name" value="XANTHINE DEHYDROGENASE SUBUNIT D-RELATED"/>
    <property type="match status" value="1"/>
</dbReference>
<dbReference type="Gene3D" id="1.10.150.120">
    <property type="entry name" value="[2Fe-2S]-binding domain"/>
    <property type="match status" value="1"/>
</dbReference>
<evidence type="ECO:0000313" key="4">
    <source>
        <dbReference type="Proteomes" id="UP001494588"/>
    </source>
</evidence>
<evidence type="ECO:0000259" key="2">
    <source>
        <dbReference type="SMART" id="SM01008"/>
    </source>
</evidence>
<comment type="caution">
    <text evidence="3">The sequence shown here is derived from an EMBL/GenBank/DDBJ whole genome shotgun (WGS) entry which is preliminary data.</text>
</comment>
<dbReference type="InterPro" id="IPR008274">
    <property type="entry name" value="AldOxase/xan_DH_MoCoBD1"/>
</dbReference>
<dbReference type="InterPro" id="IPR016208">
    <property type="entry name" value="Ald_Oxase/xanthine_DH-like"/>
</dbReference>
<dbReference type="Pfam" id="PF01799">
    <property type="entry name" value="Fer2_2"/>
    <property type="match status" value="1"/>
</dbReference>
<dbReference type="InterPro" id="IPR037165">
    <property type="entry name" value="AldOxase/xan_DH_Mopterin-bd_sf"/>
</dbReference>
<dbReference type="SUPFAM" id="SSF56003">
    <property type="entry name" value="Molybdenum cofactor-binding domain"/>
    <property type="match status" value="1"/>
</dbReference>
<name>A0ABU9Q9K6_9BURK</name>
<dbReference type="Proteomes" id="UP001494588">
    <property type="component" value="Unassembled WGS sequence"/>
</dbReference>
<feature type="domain" description="Aldehyde oxidase/xanthine dehydrogenase a/b hammerhead" evidence="2">
    <location>
        <begin position="108"/>
        <end position="217"/>
    </location>
</feature>
<dbReference type="Gene3D" id="3.90.1170.50">
    <property type="entry name" value="Aldehyde oxidase/xanthine dehydrogenase, a/b hammerhead"/>
    <property type="match status" value="1"/>
</dbReference>
<organism evidence="3 4">
    <name type="scientific">Paraburkholderia sabiae</name>
    <dbReference type="NCBI Taxonomy" id="273251"/>
    <lineage>
        <taxon>Bacteria</taxon>
        <taxon>Pseudomonadati</taxon>
        <taxon>Pseudomonadota</taxon>
        <taxon>Betaproteobacteria</taxon>
        <taxon>Burkholderiales</taxon>
        <taxon>Burkholderiaceae</taxon>
        <taxon>Paraburkholderia</taxon>
    </lineage>
</organism>
<dbReference type="EMBL" id="JAZHGC010000007">
    <property type="protein sequence ID" value="MEM5286068.1"/>
    <property type="molecule type" value="Genomic_DNA"/>
</dbReference>
<dbReference type="InterPro" id="IPR000674">
    <property type="entry name" value="Ald_Oxase/Xan_DH_a/b"/>
</dbReference>